<dbReference type="InterPro" id="IPR019199">
    <property type="entry name" value="Virulence_VapD/CRISPR_Cas2"/>
</dbReference>
<evidence type="ECO:0000256" key="4">
    <source>
        <dbReference type="ARBA" id="ARBA00022723"/>
    </source>
</evidence>
<comment type="subunit">
    <text evidence="9">Homodimer, forms a heterotetramer with a Cas1 homodimer.</text>
</comment>
<evidence type="ECO:0000256" key="2">
    <source>
        <dbReference type="ARBA" id="ARBA00009959"/>
    </source>
</evidence>
<feature type="binding site" evidence="9">
    <location>
        <position position="10"/>
    </location>
    <ligand>
        <name>Mg(2+)</name>
        <dbReference type="ChEBI" id="CHEBI:18420"/>
        <note>catalytic</note>
    </ligand>
</feature>
<dbReference type="CDD" id="cd09725">
    <property type="entry name" value="Cas2_I_II_III"/>
    <property type="match status" value="1"/>
</dbReference>
<dbReference type="GO" id="GO:0043571">
    <property type="term" value="P:maintenance of CRISPR repeat elements"/>
    <property type="evidence" value="ECO:0007669"/>
    <property type="project" value="UniProtKB-UniRule"/>
</dbReference>
<dbReference type="Proteomes" id="UP000021315">
    <property type="component" value="Unassembled WGS sequence"/>
</dbReference>
<dbReference type="GO" id="GO:0046872">
    <property type="term" value="F:metal ion binding"/>
    <property type="evidence" value="ECO:0007669"/>
    <property type="project" value="UniProtKB-UniRule"/>
</dbReference>
<proteinExistence type="inferred from homology"/>
<keyword evidence="6 9" id="KW-0378">Hydrolase</keyword>
<dbReference type="HAMAP" id="MF_01471">
    <property type="entry name" value="Cas2"/>
    <property type="match status" value="1"/>
</dbReference>
<keyword evidence="11" id="KW-1185">Reference proteome</keyword>
<dbReference type="GO" id="GO:0004521">
    <property type="term" value="F:RNA endonuclease activity"/>
    <property type="evidence" value="ECO:0007669"/>
    <property type="project" value="InterPro"/>
</dbReference>
<gene>
    <name evidence="9 10" type="primary">cas2</name>
    <name evidence="10" type="ORF">AW06_002339</name>
</gene>
<evidence type="ECO:0000256" key="9">
    <source>
        <dbReference type="HAMAP-Rule" id="MF_01471"/>
    </source>
</evidence>
<evidence type="ECO:0000313" key="11">
    <source>
        <dbReference type="Proteomes" id="UP000021315"/>
    </source>
</evidence>
<dbReference type="InterPro" id="IPR021127">
    <property type="entry name" value="CRISPR_associated_Cas2"/>
</dbReference>
<organism evidence="10 11">
    <name type="scientific">Candidatus Accumulibacter cognatus</name>
    <dbReference type="NCBI Taxonomy" id="2954383"/>
    <lineage>
        <taxon>Bacteria</taxon>
        <taxon>Pseudomonadati</taxon>
        <taxon>Pseudomonadota</taxon>
        <taxon>Betaproteobacteria</taxon>
        <taxon>Candidatus Accumulibacter</taxon>
    </lineage>
</organism>
<accession>A0A080M7Y7</accession>
<evidence type="ECO:0000313" key="10">
    <source>
        <dbReference type="EMBL" id="KFB76585.1"/>
    </source>
</evidence>
<dbReference type="EMBL" id="JDST02000051">
    <property type="protein sequence ID" value="KFB76585.1"/>
    <property type="molecule type" value="Genomic_DNA"/>
</dbReference>
<dbReference type="Gene3D" id="3.30.70.240">
    <property type="match status" value="1"/>
</dbReference>
<evidence type="ECO:0000256" key="8">
    <source>
        <dbReference type="ARBA" id="ARBA00023118"/>
    </source>
</evidence>
<dbReference type="PANTHER" id="PTHR34405">
    <property type="entry name" value="CRISPR-ASSOCIATED ENDORIBONUCLEASE CAS2"/>
    <property type="match status" value="1"/>
</dbReference>
<dbReference type="AlphaFoldDB" id="A0A080M7Y7"/>
<comment type="cofactor">
    <cofactor evidence="1 9">
        <name>Mg(2+)</name>
        <dbReference type="ChEBI" id="CHEBI:18420"/>
    </cofactor>
</comment>
<sequence>MEQTWLVTYDVSDDGCRRRVERILLGHGEREQYSVFRCRLSSREVRDLRARLAGHLKGSDSIRYYPLCAACLPRQPQRTLVDSAEAGIAWYFAV</sequence>
<dbReference type="RefSeq" id="WP_138677936.1">
    <property type="nucleotide sequence ID" value="NZ_JDST02000051.1"/>
</dbReference>
<evidence type="ECO:0000256" key="6">
    <source>
        <dbReference type="ARBA" id="ARBA00022801"/>
    </source>
</evidence>
<comment type="function">
    <text evidence="9">CRISPR (clustered regularly interspaced short palindromic repeat), is an adaptive immune system that provides protection against mobile genetic elements (viruses, transposable elements and conjugative plasmids). CRISPR clusters contain sequences complementary to antecedent mobile elements and target invading nucleic acids. CRISPR clusters are transcribed and processed into CRISPR RNA (crRNA). Functions as a ssRNA-specific endoribonuclease. Involved in the integration of spacer DNA into the CRISPR cassette.</text>
</comment>
<evidence type="ECO:0000256" key="1">
    <source>
        <dbReference type="ARBA" id="ARBA00001946"/>
    </source>
</evidence>
<dbReference type="STRING" id="1453999.AW06_002339"/>
<keyword evidence="4 9" id="KW-0479">Metal-binding</keyword>
<dbReference type="NCBIfam" id="TIGR01573">
    <property type="entry name" value="cas2"/>
    <property type="match status" value="1"/>
</dbReference>
<keyword evidence="3 9" id="KW-0540">Nuclease</keyword>
<name>A0A080M7Y7_9PROT</name>
<comment type="similarity">
    <text evidence="2 9">Belongs to the CRISPR-associated endoribonuclease Cas2 protein family.</text>
</comment>
<reference evidence="10" key="1">
    <citation type="submission" date="2014-02" db="EMBL/GenBank/DDBJ databases">
        <title>Expanding our view of genomic diversity in Candidatus Accumulibacter clades.</title>
        <authorList>
            <person name="Skennerton C.T."/>
            <person name="Barr J.J."/>
            <person name="Slater F.R."/>
            <person name="Bond P.L."/>
            <person name="Tyson G.W."/>
        </authorList>
    </citation>
    <scope>NUCLEOTIDE SEQUENCE [LARGE SCALE GENOMIC DNA]</scope>
</reference>
<keyword evidence="5 9" id="KW-0255">Endonuclease</keyword>
<dbReference type="SUPFAM" id="SSF143430">
    <property type="entry name" value="TTP0101/SSO1404-like"/>
    <property type="match status" value="1"/>
</dbReference>
<dbReference type="GO" id="GO:0016787">
    <property type="term" value="F:hydrolase activity"/>
    <property type="evidence" value="ECO:0007669"/>
    <property type="project" value="UniProtKB-KW"/>
</dbReference>
<dbReference type="Pfam" id="PF09827">
    <property type="entry name" value="CRISPR_Cas2"/>
    <property type="match status" value="1"/>
</dbReference>
<comment type="caution">
    <text evidence="10">The sequence shown here is derived from an EMBL/GenBank/DDBJ whole genome shotgun (WGS) entry which is preliminary data.</text>
</comment>
<dbReference type="GO" id="GO:0051607">
    <property type="term" value="P:defense response to virus"/>
    <property type="evidence" value="ECO:0007669"/>
    <property type="project" value="UniProtKB-UniRule"/>
</dbReference>
<keyword evidence="7 9" id="KW-0460">Magnesium</keyword>
<evidence type="ECO:0000256" key="5">
    <source>
        <dbReference type="ARBA" id="ARBA00022759"/>
    </source>
</evidence>
<evidence type="ECO:0000256" key="7">
    <source>
        <dbReference type="ARBA" id="ARBA00022842"/>
    </source>
</evidence>
<dbReference type="PANTHER" id="PTHR34405:SF3">
    <property type="entry name" value="CRISPR-ASSOCIATED ENDORIBONUCLEASE CAS2 3"/>
    <property type="match status" value="1"/>
</dbReference>
<keyword evidence="8 9" id="KW-0051">Antiviral defense</keyword>
<evidence type="ECO:0000256" key="3">
    <source>
        <dbReference type="ARBA" id="ARBA00022722"/>
    </source>
</evidence>
<dbReference type="EC" id="3.1.-.-" evidence="9"/>
<protein>
    <recommendedName>
        <fullName evidence="9">CRISPR-associated endoribonuclease Cas2</fullName>
        <ecNumber evidence="9">3.1.-.-</ecNumber>
    </recommendedName>
</protein>